<dbReference type="EMBL" id="JAFHLR010000003">
    <property type="protein sequence ID" value="KAG5488047.1"/>
    <property type="molecule type" value="Genomic_DNA"/>
</dbReference>
<feature type="region of interest" description="Disordered" evidence="1">
    <location>
        <begin position="1"/>
        <end position="25"/>
    </location>
</feature>
<dbReference type="GeneID" id="92364075"/>
<dbReference type="KEGG" id="loi:92364075"/>
<dbReference type="Proteomes" id="UP000674143">
    <property type="component" value="Unassembled WGS sequence"/>
</dbReference>
<dbReference type="SMR" id="A0A836KW86"/>
<accession>A0A836KW86</accession>
<keyword evidence="3" id="KW-1185">Reference proteome</keyword>
<reference evidence="3" key="2">
    <citation type="journal article" date="2021" name="Sci. Data">
        <title>Chromosome-scale genome sequencing, assembly and annotation of six genomes from subfamily Leishmaniinae.</title>
        <authorList>
            <person name="Almutairi H."/>
            <person name="Urbaniak M.D."/>
            <person name="Bates M.D."/>
            <person name="Jariyapan N."/>
            <person name="Kwakye-Nuako G."/>
            <person name="Thomaz Soccol V."/>
            <person name="Al-Salem W.S."/>
            <person name="Dillon R.J."/>
            <person name="Bates P.A."/>
            <person name="Gatherer D."/>
        </authorList>
    </citation>
    <scope>NUCLEOTIDE SEQUENCE [LARGE SCALE GENOMIC DNA]</scope>
</reference>
<evidence type="ECO:0000313" key="3">
    <source>
        <dbReference type="Proteomes" id="UP000674143"/>
    </source>
</evidence>
<sequence>MPITVSPARPTSAVQLAPMPGMGARRPLTATTMSTLQSASKAVAATPLSSSSSSSASPFRVFAELPDQLLCSPDNSVWVYGRYVLSLFTPEATAQAKLERKVRSMMQEAQRHYTISCAFFHSLTSEEQMAEVLRVSGGGGTPSPPPSMTTAAMATGTSAKRDLGRNVDGTAAKIDHQRLAGVHRELRGMWPTWGASDMNDAANDLSTHEVRGANDDEPSQNYYAAGLRVNLVVDIVASRKTIGPEPLRSRPYRLAKNLYQRIMRSATAQPTESSLMSTRSVGLCTPVTAAGMAHMSIDGVSAPKAAVGRGWDNMAPHVRSLVIGISDSETTLVGCHVVCPYRHLSSPTPTLMRLRRAIEAAAEQERARALAATVATTTAPVGGIDAQGQGSAAAVVVTARDTVSSPLCSVVSSQLGRYGCVDALLAAPCVRVPPQSLGHIDQSRLILCSPGTFPDA</sequence>
<dbReference type="AlphaFoldDB" id="A0A836KW86"/>
<protein>
    <submittedName>
        <fullName evidence="2">Uncharacterized protein</fullName>
    </submittedName>
</protein>
<name>A0A836KW86_9TRYP</name>
<proteinExistence type="predicted"/>
<comment type="caution">
    <text evidence="2">The sequence shown here is derived from an EMBL/GenBank/DDBJ whole genome shotgun (WGS) entry which is preliminary data.</text>
</comment>
<organism evidence="2 3">
    <name type="scientific">Leishmania orientalis</name>
    <dbReference type="NCBI Taxonomy" id="2249476"/>
    <lineage>
        <taxon>Eukaryota</taxon>
        <taxon>Discoba</taxon>
        <taxon>Euglenozoa</taxon>
        <taxon>Kinetoplastea</taxon>
        <taxon>Metakinetoplastina</taxon>
        <taxon>Trypanosomatida</taxon>
        <taxon>Trypanosomatidae</taxon>
        <taxon>Leishmaniinae</taxon>
        <taxon>Leishmania</taxon>
    </lineage>
</organism>
<reference evidence="3" key="1">
    <citation type="journal article" date="2021" name="Microbiol. Resour. Announc.">
        <title>LGAAP: Leishmaniinae Genome Assembly and Annotation Pipeline.</title>
        <authorList>
            <person name="Almutairi H."/>
            <person name="Urbaniak M.D."/>
            <person name="Bates M.D."/>
            <person name="Jariyapan N."/>
            <person name="Kwakye-Nuako G."/>
            <person name="Thomaz-Soccol V."/>
            <person name="Al-Salem W.S."/>
            <person name="Dillon R.J."/>
            <person name="Bates P.A."/>
            <person name="Gatherer D."/>
        </authorList>
    </citation>
    <scope>NUCLEOTIDE SEQUENCE [LARGE SCALE GENOMIC DNA]</scope>
</reference>
<gene>
    <name evidence="2" type="ORF">LSCM4_08272</name>
</gene>
<dbReference type="RefSeq" id="XP_067066174.1">
    <property type="nucleotide sequence ID" value="XM_067210141.1"/>
</dbReference>
<evidence type="ECO:0000256" key="1">
    <source>
        <dbReference type="SAM" id="MobiDB-lite"/>
    </source>
</evidence>
<evidence type="ECO:0000313" key="2">
    <source>
        <dbReference type="EMBL" id="KAG5488047.1"/>
    </source>
</evidence>